<evidence type="ECO:0000256" key="1">
    <source>
        <dbReference type="SAM" id="Coils"/>
    </source>
</evidence>
<feature type="compositionally biased region" description="Basic residues" evidence="2">
    <location>
        <begin position="240"/>
        <end position="251"/>
    </location>
</feature>
<keyword evidence="4" id="KW-1185">Reference proteome</keyword>
<name>A0A9N7UIX0_PLEPL</name>
<protein>
    <recommendedName>
        <fullName evidence="5">Coiled-coil domain-containing protein 14</fullName>
    </recommendedName>
</protein>
<dbReference type="GO" id="GO:0071539">
    <property type="term" value="P:protein localization to centrosome"/>
    <property type="evidence" value="ECO:0007669"/>
    <property type="project" value="TreeGrafter"/>
</dbReference>
<proteinExistence type="predicted"/>
<feature type="region of interest" description="Disordered" evidence="2">
    <location>
        <begin position="214"/>
        <end position="337"/>
    </location>
</feature>
<feature type="compositionally biased region" description="Low complexity" evidence="2">
    <location>
        <begin position="312"/>
        <end position="327"/>
    </location>
</feature>
<dbReference type="EMBL" id="CADEAL010001499">
    <property type="protein sequence ID" value="CAB1432969.1"/>
    <property type="molecule type" value="Genomic_DNA"/>
</dbReference>
<accession>A0A9N7UIX0</accession>
<dbReference type="GO" id="GO:0034451">
    <property type="term" value="C:centriolar satellite"/>
    <property type="evidence" value="ECO:0007669"/>
    <property type="project" value="TreeGrafter"/>
</dbReference>
<dbReference type="Pfam" id="PF15254">
    <property type="entry name" value="CCDC14"/>
    <property type="match status" value="2"/>
</dbReference>
<feature type="compositionally biased region" description="Low complexity" evidence="2">
    <location>
        <begin position="119"/>
        <end position="136"/>
    </location>
</feature>
<sequence length="714" mass="77962">VYSQFPTRVEAPVAAANQRFPSRAESPFDAVYKRLSTRLEFPVAVAEPSAQQVVPPWLEEHAFNAPGSNDFNSSRRNFASTDSRKGPHGGFSQDSAVQSQVPVVADAEELWARSRAVDEGNTPEGEETAAGGEQEASFTMKATAKHKAVTSGRLMGGAKVQPPRRQVNPGPPSRPPEPAYSLYSTDPEEQVTNLHQGLDRCAALLSGILQTDTTEASPRLHRAGTCGAAKSRPPTSLGKKPMKKVPKKTVHKNPPSGQRGAGSTTPTPQSPTPAAHSGVKLHPTLRRVHTKAHHSPSAPPPQPQASTPPPHTSVLLSVHQSSSQPPSGQTECLSSDEQEFVPVRDTDTQHPATDAAAGHPPSYTHSCTTKLSDMRLEPGPVQEVPQEAHSREMCSAGEEGKEKTVQYLLKELKALITGQGSVAERLLHHLEQAVSSPVLNDGVLNIHTESAADLSPLHDQNLQLRRRVRILNQQLMEKEKAERRQDTESNSEVTILQEEVTTAQLRLQELQHDLAELRKDLQDTQSQLRGREAENAAVRTDLEATLSRLVDTERQRSELESLAQQRLEEIGNLKRMLQSQGSSDCSTVVESLPPTPHQLPNERVTQYLMSLGRFDPAPAEHVVAERERSSSDKPENAPAPQTDQSQRLSEAEPCGRRLNATLSHCDVESLWSDCSMRSGSTFDTRDEAAFRDGLAALDASIASLQKTMQLDLRR</sequence>
<dbReference type="PANTHER" id="PTHR22367">
    <property type="entry name" value="COILED-COIL DOMAIN-CONTAINING PROTEIN 14"/>
    <property type="match status" value="1"/>
</dbReference>
<feature type="compositionally biased region" description="Polar residues" evidence="2">
    <location>
        <begin position="66"/>
        <end position="81"/>
    </location>
</feature>
<feature type="compositionally biased region" description="Basic residues" evidence="2">
    <location>
        <begin position="283"/>
        <end position="294"/>
    </location>
</feature>
<dbReference type="Proteomes" id="UP001153269">
    <property type="component" value="Unassembled WGS sequence"/>
</dbReference>
<dbReference type="AlphaFoldDB" id="A0A9N7UIX0"/>
<feature type="region of interest" description="Disordered" evidence="2">
    <location>
        <begin position="65"/>
        <end position="98"/>
    </location>
</feature>
<evidence type="ECO:0000313" key="3">
    <source>
        <dbReference type="EMBL" id="CAB1432969.1"/>
    </source>
</evidence>
<keyword evidence="1" id="KW-0175">Coiled coil</keyword>
<evidence type="ECO:0000256" key="2">
    <source>
        <dbReference type="SAM" id="MobiDB-lite"/>
    </source>
</evidence>
<feature type="compositionally biased region" description="Basic and acidic residues" evidence="2">
    <location>
        <begin position="622"/>
        <end position="635"/>
    </location>
</feature>
<evidence type="ECO:0008006" key="5">
    <source>
        <dbReference type="Google" id="ProtNLM"/>
    </source>
</evidence>
<comment type="caution">
    <text evidence="3">The sequence shown here is derived from an EMBL/GenBank/DDBJ whole genome shotgun (WGS) entry which is preliminary data.</text>
</comment>
<feature type="compositionally biased region" description="Pro residues" evidence="2">
    <location>
        <begin position="169"/>
        <end position="178"/>
    </location>
</feature>
<gene>
    <name evidence="3" type="ORF">PLEPLA_LOCUS21057</name>
</gene>
<evidence type="ECO:0000313" key="4">
    <source>
        <dbReference type="Proteomes" id="UP001153269"/>
    </source>
</evidence>
<dbReference type="InterPro" id="IPR029343">
    <property type="entry name" value="CCDC14"/>
</dbReference>
<feature type="coiled-coil region" evidence="1">
    <location>
        <begin position="461"/>
        <end position="569"/>
    </location>
</feature>
<feature type="region of interest" description="Disordered" evidence="2">
    <location>
        <begin position="581"/>
        <end position="600"/>
    </location>
</feature>
<feature type="region of interest" description="Disordered" evidence="2">
    <location>
        <begin position="621"/>
        <end position="652"/>
    </location>
</feature>
<feature type="compositionally biased region" description="Polar residues" evidence="2">
    <location>
        <begin position="639"/>
        <end position="648"/>
    </location>
</feature>
<reference evidence="3" key="1">
    <citation type="submission" date="2020-03" db="EMBL/GenBank/DDBJ databases">
        <authorList>
            <person name="Weist P."/>
        </authorList>
    </citation>
    <scope>NUCLEOTIDE SEQUENCE</scope>
</reference>
<organism evidence="3 4">
    <name type="scientific">Pleuronectes platessa</name>
    <name type="common">European plaice</name>
    <dbReference type="NCBI Taxonomy" id="8262"/>
    <lineage>
        <taxon>Eukaryota</taxon>
        <taxon>Metazoa</taxon>
        <taxon>Chordata</taxon>
        <taxon>Craniata</taxon>
        <taxon>Vertebrata</taxon>
        <taxon>Euteleostomi</taxon>
        <taxon>Actinopterygii</taxon>
        <taxon>Neopterygii</taxon>
        <taxon>Teleostei</taxon>
        <taxon>Neoteleostei</taxon>
        <taxon>Acanthomorphata</taxon>
        <taxon>Carangaria</taxon>
        <taxon>Pleuronectiformes</taxon>
        <taxon>Pleuronectoidei</taxon>
        <taxon>Pleuronectidae</taxon>
        <taxon>Pleuronectes</taxon>
    </lineage>
</organism>
<feature type="region of interest" description="Disordered" evidence="2">
    <location>
        <begin position="114"/>
        <end position="189"/>
    </location>
</feature>
<feature type="non-terminal residue" evidence="3">
    <location>
        <position position="714"/>
    </location>
</feature>
<dbReference type="PANTHER" id="PTHR22367:SF2">
    <property type="entry name" value="COILED-COIL DOMAIN-CONTAINING PROTEIN 14"/>
    <property type="match status" value="1"/>
</dbReference>
<feature type="compositionally biased region" description="Pro residues" evidence="2">
    <location>
        <begin position="297"/>
        <end position="311"/>
    </location>
</feature>